<feature type="region of interest" description="Disordered" evidence="1">
    <location>
        <begin position="220"/>
        <end position="240"/>
    </location>
</feature>
<dbReference type="Proteomes" id="UP000807469">
    <property type="component" value="Unassembled WGS sequence"/>
</dbReference>
<accession>A0A9P5YQD1</accession>
<comment type="caution">
    <text evidence="2">The sequence shown here is derived from an EMBL/GenBank/DDBJ whole genome shotgun (WGS) entry which is preliminary data.</text>
</comment>
<dbReference type="EMBL" id="MU155624">
    <property type="protein sequence ID" value="KAF9471770.1"/>
    <property type="molecule type" value="Genomic_DNA"/>
</dbReference>
<sequence length="284" mass="32956">MLSTTQIHRILLLHQPRIPRRTILRRNSCFARPHPHHHTQMLKMISRRNILLKSVQRAHRDPLLYAQQQNWLSSKHSAVSPARTPYPHSWRIHDDLDNLLSAPILENLLEMQSYIGNIIDKVCTYTPDETIVEEFRSPSPCSSETTIQIPTVAKDTIEEREDHDAKSYKVLVEKYPNMFRTLDFNDPPDPVARDVHNNSRSLDVQESLIPDTAGFPYWIGGDTRNPMRQQERTQASRKAYRRTEPYRQAYESRGERGITVCVLIFSINVCKGCETKIIQHNTAP</sequence>
<evidence type="ECO:0000313" key="2">
    <source>
        <dbReference type="EMBL" id="KAF9471770.1"/>
    </source>
</evidence>
<name>A0A9P5YQD1_9AGAR</name>
<protein>
    <submittedName>
        <fullName evidence="2">Uncharacterized protein</fullName>
    </submittedName>
</protein>
<evidence type="ECO:0000256" key="1">
    <source>
        <dbReference type="SAM" id="MobiDB-lite"/>
    </source>
</evidence>
<keyword evidence="3" id="KW-1185">Reference proteome</keyword>
<organism evidence="2 3">
    <name type="scientific">Pholiota conissans</name>
    <dbReference type="NCBI Taxonomy" id="109636"/>
    <lineage>
        <taxon>Eukaryota</taxon>
        <taxon>Fungi</taxon>
        <taxon>Dikarya</taxon>
        <taxon>Basidiomycota</taxon>
        <taxon>Agaricomycotina</taxon>
        <taxon>Agaricomycetes</taxon>
        <taxon>Agaricomycetidae</taxon>
        <taxon>Agaricales</taxon>
        <taxon>Agaricineae</taxon>
        <taxon>Strophariaceae</taxon>
        <taxon>Pholiota</taxon>
    </lineage>
</organism>
<reference evidence="2" key="1">
    <citation type="submission" date="2020-11" db="EMBL/GenBank/DDBJ databases">
        <authorList>
            <consortium name="DOE Joint Genome Institute"/>
            <person name="Ahrendt S."/>
            <person name="Riley R."/>
            <person name="Andreopoulos W."/>
            <person name="Labutti K."/>
            <person name="Pangilinan J."/>
            <person name="Ruiz-Duenas F.J."/>
            <person name="Barrasa J.M."/>
            <person name="Sanchez-Garcia M."/>
            <person name="Camarero S."/>
            <person name="Miyauchi S."/>
            <person name="Serrano A."/>
            <person name="Linde D."/>
            <person name="Babiker R."/>
            <person name="Drula E."/>
            <person name="Ayuso-Fernandez I."/>
            <person name="Pacheco R."/>
            <person name="Padilla G."/>
            <person name="Ferreira P."/>
            <person name="Barriuso J."/>
            <person name="Kellner H."/>
            <person name="Castanera R."/>
            <person name="Alfaro M."/>
            <person name="Ramirez L."/>
            <person name="Pisabarro A.G."/>
            <person name="Kuo A."/>
            <person name="Tritt A."/>
            <person name="Lipzen A."/>
            <person name="He G."/>
            <person name="Yan M."/>
            <person name="Ng V."/>
            <person name="Cullen D."/>
            <person name="Martin F."/>
            <person name="Rosso M.-N."/>
            <person name="Henrissat B."/>
            <person name="Hibbett D."/>
            <person name="Martinez A.T."/>
            <person name="Grigoriev I.V."/>
        </authorList>
    </citation>
    <scope>NUCLEOTIDE SEQUENCE</scope>
    <source>
        <strain evidence="2">CIRM-BRFM 674</strain>
    </source>
</reference>
<gene>
    <name evidence="2" type="ORF">BDN70DRAFT_531623</name>
</gene>
<evidence type="ECO:0000313" key="3">
    <source>
        <dbReference type="Proteomes" id="UP000807469"/>
    </source>
</evidence>
<dbReference type="AlphaFoldDB" id="A0A9P5YQD1"/>
<proteinExistence type="predicted"/>